<dbReference type="PANTHER" id="PTHR12110">
    <property type="entry name" value="HYDROXYPYRUVATE ISOMERASE"/>
    <property type="match status" value="1"/>
</dbReference>
<dbReference type="InterPro" id="IPR013022">
    <property type="entry name" value="Xyl_isomerase-like_TIM-brl"/>
</dbReference>
<dbReference type="STRING" id="1514971.AUR64_02640"/>
<dbReference type="Proteomes" id="UP000054387">
    <property type="component" value="Unassembled WGS sequence"/>
</dbReference>
<feature type="domain" description="Xylose isomerase-like TIM barrel" evidence="2">
    <location>
        <begin position="24"/>
        <end position="227"/>
    </location>
</feature>
<dbReference type="PANTHER" id="PTHR12110:SF41">
    <property type="entry name" value="INOSOSE DEHYDRATASE"/>
    <property type="match status" value="1"/>
</dbReference>
<feature type="coiled-coil region" evidence="1">
    <location>
        <begin position="64"/>
        <end position="119"/>
    </location>
</feature>
<dbReference type="OrthoDB" id="165864at2157"/>
<dbReference type="EMBL" id="LOPU01000040">
    <property type="protein sequence ID" value="KTG07756.1"/>
    <property type="molecule type" value="Genomic_DNA"/>
</dbReference>
<keyword evidence="3" id="KW-0413">Isomerase</keyword>
<dbReference type="SUPFAM" id="SSF51658">
    <property type="entry name" value="Xylose isomerase-like"/>
    <property type="match status" value="1"/>
</dbReference>
<sequence>MTSIGFQLYSLHGVDDSLPTVIERVGETDFEGVELAGLDEQDPNTIAEALDTAGLELAGAHVGLEELEEDVDTVAETYRELGCEDVVVPWLDPEQFSSVDAVESVAERLEAVSADLENHDLSLHYHNHNQEFVELGGEPALSTLMAETETIGFELDLGWVGAAGYDPLPYLDDHSDRVTIVHLKDYDAETGDVVEVGDGDLDVEAAVEAVRGHGIEWLVYEAEERPDSYGTLDHAADVVETHW</sequence>
<keyword evidence="4" id="KW-1185">Reference proteome</keyword>
<keyword evidence="1" id="KW-0175">Coiled coil</keyword>
<evidence type="ECO:0000259" key="2">
    <source>
        <dbReference type="Pfam" id="PF01261"/>
    </source>
</evidence>
<comment type="caution">
    <text evidence="3">The sequence shown here is derived from an EMBL/GenBank/DDBJ whole genome shotgun (WGS) entry which is preliminary data.</text>
</comment>
<name>A0A0W1R3P6_9EURY</name>
<dbReference type="GO" id="GO:0016853">
    <property type="term" value="F:isomerase activity"/>
    <property type="evidence" value="ECO:0007669"/>
    <property type="project" value="UniProtKB-KW"/>
</dbReference>
<proteinExistence type="predicted"/>
<evidence type="ECO:0000313" key="4">
    <source>
        <dbReference type="Proteomes" id="UP000054387"/>
    </source>
</evidence>
<accession>A0A0W1R3P6</accession>
<organism evidence="3 4">
    <name type="scientific">Haloprofundus marisrubri</name>
    <dbReference type="NCBI Taxonomy" id="1514971"/>
    <lineage>
        <taxon>Archaea</taxon>
        <taxon>Methanobacteriati</taxon>
        <taxon>Methanobacteriota</taxon>
        <taxon>Stenosarchaea group</taxon>
        <taxon>Halobacteria</taxon>
        <taxon>Halobacteriales</taxon>
        <taxon>Haloferacaceae</taxon>
        <taxon>Haloprofundus</taxon>
    </lineage>
</organism>
<dbReference type="InterPro" id="IPR050312">
    <property type="entry name" value="IolE/XylAMocC-like"/>
</dbReference>
<evidence type="ECO:0000256" key="1">
    <source>
        <dbReference type="SAM" id="Coils"/>
    </source>
</evidence>
<evidence type="ECO:0000313" key="3">
    <source>
        <dbReference type="EMBL" id="KTG07756.1"/>
    </source>
</evidence>
<reference evidence="3 4" key="1">
    <citation type="submission" date="2015-12" db="EMBL/GenBank/DDBJ databases">
        <title>Haloprofundus marisrubri gen. nov., sp. nov., an extremely halophilic archaeon isolated from the Discovery deep brine-seawater interface in the Red Sea.</title>
        <authorList>
            <person name="Zhang G."/>
            <person name="Stingl U."/>
            <person name="Rashid M."/>
        </authorList>
    </citation>
    <scope>NUCLEOTIDE SEQUENCE [LARGE SCALE GENOMIC DNA]</scope>
    <source>
        <strain evidence="3 4">SB9</strain>
    </source>
</reference>
<protein>
    <submittedName>
        <fullName evidence="3">Xylose isomerase</fullName>
    </submittedName>
</protein>
<gene>
    <name evidence="3" type="ORF">AUR64_02640</name>
</gene>
<dbReference type="Pfam" id="PF01261">
    <property type="entry name" value="AP_endonuc_2"/>
    <property type="match status" value="1"/>
</dbReference>
<dbReference type="RefSeq" id="WP_058583587.1">
    <property type="nucleotide sequence ID" value="NZ_LOPU01000040.1"/>
</dbReference>
<dbReference type="Gene3D" id="3.20.20.150">
    <property type="entry name" value="Divalent-metal-dependent TIM barrel enzymes"/>
    <property type="match status" value="1"/>
</dbReference>
<dbReference type="InterPro" id="IPR036237">
    <property type="entry name" value="Xyl_isomerase-like_sf"/>
</dbReference>
<dbReference type="AlphaFoldDB" id="A0A0W1R3P6"/>